<evidence type="ECO:0000256" key="6">
    <source>
        <dbReference type="ARBA" id="ARBA00048348"/>
    </source>
</evidence>
<sequence length="769" mass="86102">SERKRESLPLTVMACASSSVISSFSYQFGSKEQIFSSKVSSLVSTGRRAFGSIRAAQVSSYGNSRRRTQNVEGDIYVDSTCIDCDTCRWMVPEVFTRVDNMSAVIKQPTCKEERLNALQALLSCPTGSIRTETPPTDIGEAQETFPLALDKDKLPGVFHCGFHSKKSFGATSYLILHHEGNILVDSPRYIEKLAGKIEKMGGVRYMFLTHRDDVADHKKWADRFKCTRILHSEDVQPSTTDVELKLEGSGPWRLYEDVELIHTPGHTEGSVCLFHKPLKALFTGDHLTMYESGMSIIEIASPARERRKIDQAGFQLGDTGTWKKSTFQRWRREGKEAGSTCSEAQRETTYALSLVVPDSNYGLMASSIFHDLSSSSTPLLNLQTQQSIFGYKDKVQDFEKTQLRIPVSLRKKGVNLQMMASGKTPGLTQEANDCTYEATIDRENNTDVFDDMKQRFLAFKKLKYMDNLEHYKKLADAQAPKFLVIACADSRVCPSAVLGFQPGEAFTVRNIANLVPPYESGPTETKAALQFSVNTLEVENILVIGHSRCGGIQALMGMEEVDSRSFIHNWVIVGKKAKESTKAVASNLHFDHQCQHCEKTSINHSLERLLGYPWIEEKVRKGSLSLHGGYYDFVNCTFEKWTVDYEGSRGSGIAVKNRSVCCVLKISFRNAIPLIERAEWRWLALLEGKKVNRVLETEGILGNQNREIEENRVLDCLENRVSETEGKAWGCLGNLALGLGVEENRVLGIEGMALDLLGNRVLETEENRV</sequence>
<gene>
    <name evidence="8" type="ORF">HID58_000421</name>
</gene>
<dbReference type="Pfam" id="PF13370">
    <property type="entry name" value="Fer4_13"/>
    <property type="match status" value="1"/>
</dbReference>
<dbReference type="SUPFAM" id="SSF56281">
    <property type="entry name" value="Metallo-hydrolase/oxidoreductase"/>
    <property type="match status" value="1"/>
</dbReference>
<evidence type="ECO:0000256" key="4">
    <source>
        <dbReference type="ARBA" id="ARBA00022833"/>
    </source>
</evidence>
<dbReference type="PANTHER" id="PTHR42773:SF1">
    <property type="entry name" value="METALLO-BETA-LACTAMASE FAMILY PROTEIN"/>
    <property type="match status" value="1"/>
</dbReference>
<evidence type="ECO:0000256" key="5">
    <source>
        <dbReference type="ARBA" id="ARBA00023239"/>
    </source>
</evidence>
<dbReference type="EC" id="4.2.1.1" evidence="2"/>
<reference evidence="8 9" key="1">
    <citation type="submission" date="2021-05" db="EMBL/GenBank/DDBJ databases">
        <title>Genome Assembly of Synthetic Allotetraploid Brassica napus Reveals Homoeologous Exchanges between Subgenomes.</title>
        <authorList>
            <person name="Davis J.T."/>
        </authorList>
    </citation>
    <scope>NUCLEOTIDE SEQUENCE [LARGE SCALE GENOMIC DNA]</scope>
    <source>
        <strain evidence="9">cv. Da-Ae</strain>
        <tissue evidence="8">Seedling</tissue>
    </source>
</reference>
<dbReference type="Proteomes" id="UP000824890">
    <property type="component" value="Unassembled WGS sequence"/>
</dbReference>
<feature type="non-terminal residue" evidence="8">
    <location>
        <position position="1"/>
    </location>
</feature>
<evidence type="ECO:0000256" key="1">
    <source>
        <dbReference type="ARBA" id="ARBA00006217"/>
    </source>
</evidence>
<dbReference type="InterPro" id="IPR001765">
    <property type="entry name" value="Carbonic_anhydrase"/>
</dbReference>
<dbReference type="Gene3D" id="3.60.15.10">
    <property type="entry name" value="Ribonuclease Z/Hydroxyacylglutathione hydrolase-like"/>
    <property type="match status" value="1"/>
</dbReference>
<evidence type="ECO:0000256" key="3">
    <source>
        <dbReference type="ARBA" id="ARBA00022799"/>
    </source>
</evidence>
<dbReference type="InterPro" id="IPR015892">
    <property type="entry name" value="Carbonic_anhydrase_CS"/>
</dbReference>
<comment type="catalytic activity">
    <reaction evidence="6">
        <text>hydrogencarbonate + H(+) = CO2 + H2O</text>
        <dbReference type="Rhea" id="RHEA:10748"/>
        <dbReference type="ChEBI" id="CHEBI:15377"/>
        <dbReference type="ChEBI" id="CHEBI:15378"/>
        <dbReference type="ChEBI" id="CHEBI:16526"/>
        <dbReference type="ChEBI" id="CHEBI:17544"/>
        <dbReference type="EC" id="4.2.1.1"/>
    </reaction>
</comment>
<feature type="domain" description="Metallo-beta-lactamase" evidence="7">
    <location>
        <begin position="169"/>
        <end position="322"/>
    </location>
</feature>
<comment type="caution">
    <text evidence="8">The sequence shown here is derived from an EMBL/GenBank/DDBJ whole genome shotgun (WGS) entry which is preliminary data.</text>
</comment>
<dbReference type="CDD" id="cd07727">
    <property type="entry name" value="YmaE-like_MBL-fold"/>
    <property type="match status" value="1"/>
</dbReference>
<keyword evidence="3" id="KW-0702">S-nitrosylation</keyword>
<keyword evidence="4" id="KW-0862">Zinc</keyword>
<dbReference type="InterPro" id="IPR045066">
    <property type="entry name" value="Beta_CA_cladeB"/>
</dbReference>
<protein>
    <recommendedName>
        <fullName evidence="2">carbonic anhydrase</fullName>
        <ecNumber evidence="2">4.2.1.1</ecNumber>
    </recommendedName>
</protein>
<dbReference type="CDD" id="cd00884">
    <property type="entry name" value="beta_CA_cladeB"/>
    <property type="match status" value="1"/>
</dbReference>
<comment type="similarity">
    <text evidence="1">Belongs to the beta-class carbonic anhydrase family.</text>
</comment>
<dbReference type="SUPFAM" id="SSF53056">
    <property type="entry name" value="beta-carbonic anhydrase, cab"/>
    <property type="match status" value="1"/>
</dbReference>
<dbReference type="EMBL" id="JAGKQM010000001">
    <property type="protein sequence ID" value="KAH0940784.1"/>
    <property type="molecule type" value="Genomic_DNA"/>
</dbReference>
<dbReference type="InterPro" id="IPR036874">
    <property type="entry name" value="Carbonic_anhydrase_sf"/>
</dbReference>
<evidence type="ECO:0000259" key="7">
    <source>
        <dbReference type="SMART" id="SM00849"/>
    </source>
</evidence>
<dbReference type="PANTHER" id="PTHR42773">
    <property type="entry name" value="METALLO-BETA-LACTAMASE-RELATED"/>
    <property type="match status" value="1"/>
</dbReference>
<keyword evidence="9" id="KW-1185">Reference proteome</keyword>
<keyword evidence="5" id="KW-0456">Lyase</keyword>
<dbReference type="Pfam" id="PF00484">
    <property type="entry name" value="Pro_CA"/>
    <property type="match status" value="1"/>
</dbReference>
<dbReference type="Gene3D" id="3.40.1050.10">
    <property type="entry name" value="Carbonic anhydrase"/>
    <property type="match status" value="1"/>
</dbReference>
<evidence type="ECO:0000313" key="8">
    <source>
        <dbReference type="EMBL" id="KAH0940784.1"/>
    </source>
</evidence>
<dbReference type="SMART" id="SM00849">
    <property type="entry name" value="Lactamase_B"/>
    <property type="match status" value="1"/>
</dbReference>
<proteinExistence type="inferred from homology"/>
<dbReference type="Gene3D" id="3.30.70.20">
    <property type="match status" value="1"/>
</dbReference>
<accession>A0ABQ8EGG7</accession>
<name>A0ABQ8EGG7_BRANA</name>
<evidence type="ECO:0000313" key="9">
    <source>
        <dbReference type="Proteomes" id="UP000824890"/>
    </source>
</evidence>
<dbReference type="SMART" id="SM00947">
    <property type="entry name" value="Pro_CA"/>
    <property type="match status" value="1"/>
</dbReference>
<organism evidence="8 9">
    <name type="scientific">Brassica napus</name>
    <name type="common">Rape</name>
    <dbReference type="NCBI Taxonomy" id="3708"/>
    <lineage>
        <taxon>Eukaryota</taxon>
        <taxon>Viridiplantae</taxon>
        <taxon>Streptophyta</taxon>
        <taxon>Embryophyta</taxon>
        <taxon>Tracheophyta</taxon>
        <taxon>Spermatophyta</taxon>
        <taxon>Magnoliopsida</taxon>
        <taxon>eudicotyledons</taxon>
        <taxon>Gunneridae</taxon>
        <taxon>Pentapetalae</taxon>
        <taxon>rosids</taxon>
        <taxon>malvids</taxon>
        <taxon>Brassicales</taxon>
        <taxon>Brassicaceae</taxon>
        <taxon>Brassiceae</taxon>
        <taxon>Brassica</taxon>
    </lineage>
</organism>
<dbReference type="InterPro" id="IPR036866">
    <property type="entry name" value="RibonucZ/Hydroxyglut_hydro"/>
</dbReference>
<evidence type="ECO:0000256" key="2">
    <source>
        <dbReference type="ARBA" id="ARBA00012925"/>
    </source>
</evidence>
<dbReference type="SUPFAM" id="SSF54862">
    <property type="entry name" value="4Fe-4S ferredoxins"/>
    <property type="match status" value="1"/>
</dbReference>
<dbReference type="InterPro" id="IPR001279">
    <property type="entry name" value="Metallo-B-lactamas"/>
</dbReference>
<dbReference type="PROSITE" id="PS00704">
    <property type="entry name" value="PROK_CO2_ANHYDRASE_1"/>
    <property type="match status" value="1"/>
</dbReference>